<evidence type="ECO:0000313" key="1">
    <source>
        <dbReference type="EMBL" id="KAK3706136.1"/>
    </source>
</evidence>
<gene>
    <name evidence="1" type="ORF">LTR37_012963</name>
</gene>
<protein>
    <submittedName>
        <fullName evidence="1">Uncharacterized protein</fullName>
    </submittedName>
</protein>
<keyword evidence="2" id="KW-1185">Reference proteome</keyword>
<accession>A0ACC3MXX6</accession>
<name>A0ACC3MXX6_9PEZI</name>
<organism evidence="1 2">
    <name type="scientific">Vermiconidia calcicola</name>
    <dbReference type="NCBI Taxonomy" id="1690605"/>
    <lineage>
        <taxon>Eukaryota</taxon>
        <taxon>Fungi</taxon>
        <taxon>Dikarya</taxon>
        <taxon>Ascomycota</taxon>
        <taxon>Pezizomycotina</taxon>
        <taxon>Dothideomycetes</taxon>
        <taxon>Dothideomycetidae</taxon>
        <taxon>Mycosphaerellales</taxon>
        <taxon>Extremaceae</taxon>
        <taxon>Vermiconidia</taxon>
    </lineage>
</organism>
<dbReference type="EMBL" id="JAUTXU010000123">
    <property type="protein sequence ID" value="KAK3706136.1"/>
    <property type="molecule type" value="Genomic_DNA"/>
</dbReference>
<evidence type="ECO:0000313" key="2">
    <source>
        <dbReference type="Proteomes" id="UP001281147"/>
    </source>
</evidence>
<sequence>MANLDINSKLKLNSGWEIPILGYDVSFGVLGTNPEVTIHPRPSDVAEEVTDHAIRSGYRHVDSATVYRNEQPSATGMLKSKVPRDQLFFTSKVPPRDVNYDGAKKCIDESLKKTGLDYIDLYLLHAPYGGKDGRLGAWQALVEGVQAGKVRSIGVSNYGVQHLDELEKWMKQQPQDKAGILSVNQVELHPWLARPDIVEWCEKRGVILEAYSPLVRSQRMSDPLLQPLAKKYNKTPAQVLLRWGLQKNFVILPKSVTPKRIEENKEIYDFELNKEDMESLNTKQYSPSAWDPTTSPLSG</sequence>
<reference evidence="1" key="1">
    <citation type="submission" date="2023-07" db="EMBL/GenBank/DDBJ databases">
        <title>Black Yeasts Isolated from many extreme environments.</title>
        <authorList>
            <person name="Coleine C."/>
            <person name="Stajich J.E."/>
            <person name="Selbmann L."/>
        </authorList>
    </citation>
    <scope>NUCLEOTIDE SEQUENCE</scope>
    <source>
        <strain evidence="1">CCFEE 5714</strain>
    </source>
</reference>
<comment type="caution">
    <text evidence="1">The sequence shown here is derived from an EMBL/GenBank/DDBJ whole genome shotgun (WGS) entry which is preliminary data.</text>
</comment>
<proteinExistence type="predicted"/>
<dbReference type="Proteomes" id="UP001281147">
    <property type="component" value="Unassembled WGS sequence"/>
</dbReference>